<accession>A0A395M2C4</accession>
<feature type="signal peptide" evidence="1">
    <location>
        <begin position="1"/>
        <end position="24"/>
    </location>
</feature>
<evidence type="ECO:0000313" key="3">
    <source>
        <dbReference type="EMBL" id="RFM24368.1"/>
    </source>
</evidence>
<reference evidence="3 4" key="1">
    <citation type="journal article" date="2011" name="ISME J.">
        <title>Community ecology of hot spring cyanobacterial mats: predominant populations and their functional potential.</title>
        <authorList>
            <person name="Klatt C.G."/>
            <person name="Wood J.M."/>
            <person name="Rusch D.B."/>
            <person name="Bateson M.M."/>
            <person name="Hamamura N."/>
            <person name="Heidelberg J.F."/>
            <person name="Grossman A.R."/>
            <person name="Bhaya D."/>
            <person name="Cohan F.M."/>
            <person name="Kuhl M."/>
            <person name="Bryant D.A."/>
            <person name="Ward D.M."/>
        </authorList>
    </citation>
    <scope>NUCLEOTIDE SEQUENCE [LARGE SCALE GENOMIC DNA]</scope>
    <source>
        <strain evidence="3">OS</strain>
    </source>
</reference>
<dbReference type="InterPro" id="IPR006860">
    <property type="entry name" value="FecR"/>
</dbReference>
<keyword evidence="1" id="KW-0732">Signal</keyword>
<dbReference type="AlphaFoldDB" id="A0A395M2C4"/>
<gene>
    <name evidence="3" type="ORF">D0433_05085</name>
</gene>
<dbReference type="PANTHER" id="PTHR38731:SF1">
    <property type="entry name" value="FECR PROTEIN DOMAIN-CONTAINING PROTEIN"/>
    <property type="match status" value="1"/>
</dbReference>
<evidence type="ECO:0000256" key="1">
    <source>
        <dbReference type="SAM" id="SignalP"/>
    </source>
</evidence>
<organism evidence="3 4">
    <name type="scientific">Candidatus Thermochlorobacter aerophilus</name>
    <dbReference type="NCBI Taxonomy" id="1868324"/>
    <lineage>
        <taxon>Bacteria</taxon>
        <taxon>Pseudomonadati</taxon>
        <taxon>Chlorobiota</taxon>
        <taxon>Chlorobiia</taxon>
        <taxon>Chlorobiales</taxon>
        <taxon>Candidatus Thermochlorobacteriaceae</taxon>
        <taxon>Candidatus Thermochlorobacter</taxon>
    </lineage>
</organism>
<dbReference type="Proteomes" id="UP000266389">
    <property type="component" value="Unassembled WGS sequence"/>
</dbReference>
<evidence type="ECO:0000313" key="4">
    <source>
        <dbReference type="Proteomes" id="UP000266389"/>
    </source>
</evidence>
<protein>
    <recommendedName>
        <fullName evidence="2">FecR protein domain-containing protein</fullName>
    </recommendedName>
</protein>
<dbReference type="Pfam" id="PF04773">
    <property type="entry name" value="FecR"/>
    <property type="match status" value="1"/>
</dbReference>
<name>A0A395M2C4_9BACT</name>
<proteinExistence type="predicted"/>
<feature type="chain" id="PRO_5017414991" description="FecR protein domain-containing protein" evidence="1">
    <location>
        <begin position="25"/>
        <end position="234"/>
    </location>
</feature>
<comment type="caution">
    <text evidence="3">The sequence shown here is derived from an EMBL/GenBank/DDBJ whole genome shotgun (WGS) entry which is preliminary data.</text>
</comment>
<feature type="domain" description="FecR protein" evidence="2">
    <location>
        <begin position="74"/>
        <end position="153"/>
    </location>
</feature>
<sequence length="234" mass="25356">MTTRRVFTMKTMLTIILSLTVALASSESFSSENPKAEPQGIAIVIKAIKIVEAREGKENWKSVQRGQQLNSGAQVRTGVQSFSILKFADNSVVRVPENSEIVVRGDKSGAGAMSKTVELNLGKVGFNIKKQGPNEQFRFVSPTSVASIKGTSGYYSAERLLILEGSASLSLPDGTGATEVTSGQIGEIVDGQVQVRKATIEELDEARRVLAELNERIIIKFRDASGNIREIQIE</sequence>
<dbReference type="PANTHER" id="PTHR38731">
    <property type="entry name" value="LIPL45-RELATED LIPOPROTEIN-RELATED"/>
    <property type="match status" value="1"/>
</dbReference>
<dbReference type="EMBL" id="PHFL01000039">
    <property type="protein sequence ID" value="RFM24368.1"/>
    <property type="molecule type" value="Genomic_DNA"/>
</dbReference>
<evidence type="ECO:0000259" key="2">
    <source>
        <dbReference type="Pfam" id="PF04773"/>
    </source>
</evidence>